<dbReference type="Pfam" id="PF16087">
    <property type="entry name" value="DUF4817"/>
    <property type="match status" value="1"/>
</dbReference>
<dbReference type="InParanoid" id="E2C4U3"/>
<evidence type="ECO:0000313" key="2">
    <source>
        <dbReference type="EMBL" id="EFN77037.1"/>
    </source>
</evidence>
<gene>
    <name evidence="2" type="ORF">EAI_11092</name>
</gene>
<feature type="non-terminal residue" evidence="2">
    <location>
        <position position="1"/>
    </location>
</feature>
<protein>
    <recommendedName>
        <fullName evidence="1">DUF4817 domain-containing protein</fullName>
    </recommendedName>
</protein>
<accession>E2C4U3</accession>
<reference evidence="2 3" key="1">
    <citation type="journal article" date="2010" name="Science">
        <title>Genomic comparison of the ants Camponotus floridanus and Harpegnathos saltator.</title>
        <authorList>
            <person name="Bonasio R."/>
            <person name="Zhang G."/>
            <person name="Ye C."/>
            <person name="Mutti N.S."/>
            <person name="Fang X."/>
            <person name="Qin N."/>
            <person name="Donahue G."/>
            <person name="Yang P."/>
            <person name="Li Q."/>
            <person name="Li C."/>
            <person name="Zhang P."/>
            <person name="Huang Z."/>
            <person name="Berger S.L."/>
            <person name="Reinberg D."/>
            <person name="Wang J."/>
            <person name="Liebig J."/>
        </authorList>
    </citation>
    <scope>NUCLEOTIDE SEQUENCE [LARGE SCALE GENOMIC DNA]</scope>
    <source>
        <strain evidence="2 3">R22 G/1</strain>
    </source>
</reference>
<dbReference type="Proteomes" id="UP000008237">
    <property type="component" value="Unassembled WGS sequence"/>
</dbReference>
<organism evidence="3">
    <name type="scientific">Harpegnathos saltator</name>
    <name type="common">Jerdon's jumping ant</name>
    <dbReference type="NCBI Taxonomy" id="610380"/>
    <lineage>
        <taxon>Eukaryota</taxon>
        <taxon>Metazoa</taxon>
        <taxon>Ecdysozoa</taxon>
        <taxon>Arthropoda</taxon>
        <taxon>Hexapoda</taxon>
        <taxon>Insecta</taxon>
        <taxon>Pterygota</taxon>
        <taxon>Neoptera</taxon>
        <taxon>Endopterygota</taxon>
        <taxon>Hymenoptera</taxon>
        <taxon>Apocrita</taxon>
        <taxon>Aculeata</taxon>
        <taxon>Formicoidea</taxon>
        <taxon>Formicidae</taxon>
        <taxon>Ponerinae</taxon>
        <taxon>Ponerini</taxon>
        <taxon>Harpegnathos</taxon>
    </lineage>
</organism>
<evidence type="ECO:0000313" key="3">
    <source>
        <dbReference type="Proteomes" id="UP000008237"/>
    </source>
</evidence>
<dbReference type="EMBL" id="GL452646">
    <property type="protein sequence ID" value="EFN77037.1"/>
    <property type="molecule type" value="Genomic_DNA"/>
</dbReference>
<keyword evidence="3" id="KW-1185">Reference proteome</keyword>
<feature type="non-terminal residue" evidence="2">
    <location>
        <position position="49"/>
    </location>
</feature>
<feature type="domain" description="DUF4817" evidence="1">
    <location>
        <begin position="3"/>
        <end position="49"/>
    </location>
</feature>
<name>E2C4U3_HARSA</name>
<proteinExistence type="predicted"/>
<sequence>RFTLEQHWEILKNYLQSECCVAETVRNLKIIFGRNKASSAAGVRKFIKK</sequence>
<evidence type="ECO:0000259" key="1">
    <source>
        <dbReference type="Pfam" id="PF16087"/>
    </source>
</evidence>
<dbReference type="AlphaFoldDB" id="E2C4U3"/>
<dbReference type="InterPro" id="IPR032135">
    <property type="entry name" value="DUF4817"/>
</dbReference>